<gene>
    <name evidence="1" type="ORF">EVA69_02380</name>
</gene>
<protein>
    <submittedName>
        <fullName evidence="1">DUF1365 domain-containing protein</fullName>
    </submittedName>
</protein>
<dbReference type="AlphaFoldDB" id="A0A520S373"/>
<dbReference type="PANTHER" id="PTHR33973">
    <property type="entry name" value="OS07G0153300 PROTEIN"/>
    <property type="match status" value="1"/>
</dbReference>
<name>A0A520S373_9GAMM</name>
<evidence type="ECO:0000313" key="2">
    <source>
        <dbReference type="Proteomes" id="UP000320404"/>
    </source>
</evidence>
<organism evidence="1 2">
    <name type="scientific">OM182 bacterium</name>
    <dbReference type="NCBI Taxonomy" id="2510334"/>
    <lineage>
        <taxon>Bacteria</taxon>
        <taxon>Pseudomonadati</taxon>
        <taxon>Pseudomonadota</taxon>
        <taxon>Gammaproteobacteria</taxon>
        <taxon>OMG group</taxon>
        <taxon>OM182 clade</taxon>
    </lineage>
</organism>
<reference evidence="1 2" key="1">
    <citation type="submission" date="2019-02" db="EMBL/GenBank/DDBJ databases">
        <title>Prokaryotic population dynamics and viral predation in marine succession experiment using metagenomics: the confinement effect.</title>
        <authorList>
            <person name="Haro-Moreno J.M."/>
            <person name="Rodriguez-Valera F."/>
            <person name="Lopez-Perez M."/>
        </authorList>
    </citation>
    <scope>NUCLEOTIDE SEQUENCE [LARGE SCALE GENOMIC DNA]</scope>
    <source>
        <strain evidence="1">MED-G158</strain>
    </source>
</reference>
<evidence type="ECO:0000313" key="1">
    <source>
        <dbReference type="EMBL" id="RZO76927.1"/>
    </source>
</evidence>
<accession>A0A520S373</accession>
<comment type="caution">
    <text evidence="1">The sequence shown here is derived from an EMBL/GenBank/DDBJ whole genome shotgun (WGS) entry which is preliminary data.</text>
</comment>
<dbReference type="InterPro" id="IPR010775">
    <property type="entry name" value="DUF1365"/>
</dbReference>
<dbReference type="PANTHER" id="PTHR33973:SF4">
    <property type="entry name" value="OS07G0153300 PROTEIN"/>
    <property type="match status" value="1"/>
</dbReference>
<dbReference type="Pfam" id="PF07103">
    <property type="entry name" value="DUF1365"/>
    <property type="match status" value="1"/>
</dbReference>
<dbReference type="EMBL" id="SHAH01000022">
    <property type="protein sequence ID" value="RZO76927.1"/>
    <property type="molecule type" value="Genomic_DNA"/>
</dbReference>
<proteinExistence type="predicted"/>
<sequence length="259" mass="30995">MAPQFESAAFKGTVRHRRFIPTQHEFEYPIHMFLLKAEEIPDLTQRFWQLGKQWYRWARFRREDYIGSTGEIAASVQSRMAELAGKPIEQLKGDVFCLVHLRYFGFYFSPLNVYYLRQEGKFTYQLAEVSNTPWHERHYYLLDLNKLEPHAKEFHVSPFNPMQQNYHWRIQAPSDERCSVHIAVHDRNQPEQKVFDATLSLKRVELNQRDLSRVLRKTPSQTLSLLLGIYWQALQLFWKRTPLYKHPKKMTTKMEEGTT</sequence>
<dbReference type="Proteomes" id="UP000320404">
    <property type="component" value="Unassembled WGS sequence"/>
</dbReference>